<gene>
    <name evidence="1" type="ORF">S01H1_59003</name>
</gene>
<organism evidence="1">
    <name type="scientific">marine sediment metagenome</name>
    <dbReference type="NCBI Taxonomy" id="412755"/>
    <lineage>
        <taxon>unclassified sequences</taxon>
        <taxon>metagenomes</taxon>
        <taxon>ecological metagenomes</taxon>
    </lineage>
</organism>
<comment type="caution">
    <text evidence="1">The sequence shown here is derived from an EMBL/GenBank/DDBJ whole genome shotgun (WGS) entry which is preliminary data.</text>
</comment>
<protein>
    <submittedName>
        <fullName evidence="1">Uncharacterized protein</fullName>
    </submittedName>
</protein>
<dbReference type="EMBL" id="BARS01038567">
    <property type="protein sequence ID" value="GAG24087.1"/>
    <property type="molecule type" value="Genomic_DNA"/>
</dbReference>
<proteinExistence type="predicted"/>
<name>X0WLI9_9ZZZZ</name>
<dbReference type="AlphaFoldDB" id="X0WLI9"/>
<sequence>MIERRFKLLNHYLKKSKKIILFEFKLNQNSEFKFKIGLNNQGVGYIDGGYNINLCNINYNDYGGRKFLKYLKNPNFKHDFLKSIQNEPKENLEVIKNILHYVELKYNQNDFKIDSLNLKIKDGNLKINSGNYMYGGFNLLGIDIEKEKNQEFTKEILKNTFSLRFSDLLNFSYIVKRKKKFIKIFEEQYLKYFKENIRILKRLEYVDLHLKPYEAVENI</sequence>
<accession>X0WLI9</accession>
<reference evidence="1" key="1">
    <citation type="journal article" date="2014" name="Front. Microbiol.">
        <title>High frequency of phylogenetically diverse reductive dehalogenase-homologous genes in deep subseafloor sedimentary metagenomes.</title>
        <authorList>
            <person name="Kawai M."/>
            <person name="Futagami T."/>
            <person name="Toyoda A."/>
            <person name="Takaki Y."/>
            <person name="Nishi S."/>
            <person name="Hori S."/>
            <person name="Arai W."/>
            <person name="Tsubouchi T."/>
            <person name="Morono Y."/>
            <person name="Uchiyama I."/>
            <person name="Ito T."/>
            <person name="Fujiyama A."/>
            <person name="Inagaki F."/>
            <person name="Takami H."/>
        </authorList>
    </citation>
    <scope>NUCLEOTIDE SEQUENCE</scope>
    <source>
        <strain evidence="1">Expedition CK06-06</strain>
    </source>
</reference>
<evidence type="ECO:0000313" key="1">
    <source>
        <dbReference type="EMBL" id="GAG24087.1"/>
    </source>
</evidence>